<evidence type="ECO:0000259" key="6">
    <source>
        <dbReference type="PROSITE" id="PS50977"/>
    </source>
</evidence>
<sequence>MVLPSGHVIMKQNSAAKNAVRTRQPAELKRAGQQRAQETRSAILDAALVEFASRRFDAASIRSIADRLGVQHPLITYHFRSKEILWQAVAEHVFERVRSERDANLSGSDSASAVERVKLAYRALFRFSVEYPELHRFMLQEELGYSSRLQWIADTILKPLIAWLLPQIRAAQNEHALPAVEPIIFHYMLVSLTSTLSGFGPEISATSNLSASDPALVDACWRTIEQLVFKPSQASRAPAGG</sequence>
<evidence type="ECO:0000256" key="5">
    <source>
        <dbReference type="SAM" id="MobiDB-lite"/>
    </source>
</evidence>
<evidence type="ECO:0000256" key="1">
    <source>
        <dbReference type="ARBA" id="ARBA00023015"/>
    </source>
</evidence>
<dbReference type="SUPFAM" id="SSF46689">
    <property type="entry name" value="Homeodomain-like"/>
    <property type="match status" value="1"/>
</dbReference>
<feature type="region of interest" description="Disordered" evidence="5">
    <location>
        <begin position="15"/>
        <end position="34"/>
    </location>
</feature>
<comment type="caution">
    <text evidence="7">The sequence shown here is derived from an EMBL/GenBank/DDBJ whole genome shotgun (WGS) entry which is preliminary data.</text>
</comment>
<evidence type="ECO:0000256" key="4">
    <source>
        <dbReference type="PROSITE-ProRule" id="PRU00335"/>
    </source>
</evidence>
<dbReference type="AlphaFoldDB" id="A0A5B0GEJ7"/>
<dbReference type="PANTHER" id="PTHR30055:SF234">
    <property type="entry name" value="HTH-TYPE TRANSCRIPTIONAL REGULATOR BETI"/>
    <property type="match status" value="1"/>
</dbReference>
<name>A0A5B0GEJ7_9BURK</name>
<feature type="domain" description="HTH tetR-type" evidence="6">
    <location>
        <begin position="37"/>
        <end position="97"/>
    </location>
</feature>
<organism evidence="7 8">
    <name type="scientific">Paraburkholderia panacisoli</name>
    <dbReference type="NCBI Taxonomy" id="2603818"/>
    <lineage>
        <taxon>Bacteria</taxon>
        <taxon>Pseudomonadati</taxon>
        <taxon>Pseudomonadota</taxon>
        <taxon>Betaproteobacteria</taxon>
        <taxon>Burkholderiales</taxon>
        <taxon>Burkholderiaceae</taxon>
        <taxon>Paraburkholderia</taxon>
    </lineage>
</organism>
<dbReference type="Gene3D" id="1.10.357.10">
    <property type="entry name" value="Tetracycline Repressor, domain 2"/>
    <property type="match status" value="1"/>
</dbReference>
<protein>
    <submittedName>
        <fullName evidence="7">TetR/AcrR family transcriptional regulator</fullName>
    </submittedName>
</protein>
<proteinExistence type="predicted"/>
<keyword evidence="8" id="KW-1185">Reference proteome</keyword>
<dbReference type="InterPro" id="IPR036271">
    <property type="entry name" value="Tet_transcr_reg_TetR-rel_C_sf"/>
</dbReference>
<dbReference type="InterPro" id="IPR050109">
    <property type="entry name" value="HTH-type_TetR-like_transc_reg"/>
</dbReference>
<accession>A0A5B0GEJ7</accession>
<dbReference type="EMBL" id="VTUZ01000040">
    <property type="protein sequence ID" value="KAA1001726.1"/>
    <property type="molecule type" value="Genomic_DNA"/>
</dbReference>
<keyword evidence="2 4" id="KW-0238">DNA-binding</keyword>
<reference evidence="7 8" key="1">
    <citation type="submission" date="2019-08" db="EMBL/GenBank/DDBJ databases">
        <title>Paraburkholderia sp. DCY113.</title>
        <authorList>
            <person name="Kang J."/>
        </authorList>
    </citation>
    <scope>NUCLEOTIDE SEQUENCE [LARGE SCALE GENOMIC DNA]</scope>
    <source>
        <strain evidence="7 8">DCY113</strain>
    </source>
</reference>
<dbReference type="GO" id="GO:0000976">
    <property type="term" value="F:transcription cis-regulatory region binding"/>
    <property type="evidence" value="ECO:0007669"/>
    <property type="project" value="TreeGrafter"/>
</dbReference>
<keyword evidence="3" id="KW-0804">Transcription</keyword>
<evidence type="ECO:0000256" key="2">
    <source>
        <dbReference type="ARBA" id="ARBA00023125"/>
    </source>
</evidence>
<evidence type="ECO:0000256" key="3">
    <source>
        <dbReference type="ARBA" id="ARBA00023163"/>
    </source>
</evidence>
<dbReference type="Proteomes" id="UP000325273">
    <property type="component" value="Unassembled WGS sequence"/>
</dbReference>
<evidence type="ECO:0000313" key="7">
    <source>
        <dbReference type="EMBL" id="KAA1001726.1"/>
    </source>
</evidence>
<dbReference type="GO" id="GO:0003700">
    <property type="term" value="F:DNA-binding transcription factor activity"/>
    <property type="evidence" value="ECO:0007669"/>
    <property type="project" value="TreeGrafter"/>
</dbReference>
<dbReference type="SUPFAM" id="SSF48498">
    <property type="entry name" value="Tetracyclin repressor-like, C-terminal domain"/>
    <property type="match status" value="1"/>
</dbReference>
<dbReference type="InterPro" id="IPR009057">
    <property type="entry name" value="Homeodomain-like_sf"/>
</dbReference>
<evidence type="ECO:0000313" key="8">
    <source>
        <dbReference type="Proteomes" id="UP000325273"/>
    </source>
</evidence>
<feature type="DNA-binding region" description="H-T-H motif" evidence="4">
    <location>
        <begin position="60"/>
        <end position="79"/>
    </location>
</feature>
<dbReference type="Pfam" id="PF00440">
    <property type="entry name" value="TetR_N"/>
    <property type="match status" value="1"/>
</dbReference>
<gene>
    <name evidence="7" type="ORF">FVF58_38605</name>
</gene>
<dbReference type="PROSITE" id="PS50977">
    <property type="entry name" value="HTH_TETR_2"/>
    <property type="match status" value="1"/>
</dbReference>
<dbReference type="InterPro" id="IPR001647">
    <property type="entry name" value="HTH_TetR"/>
</dbReference>
<dbReference type="PANTHER" id="PTHR30055">
    <property type="entry name" value="HTH-TYPE TRANSCRIPTIONAL REGULATOR RUTR"/>
    <property type="match status" value="1"/>
</dbReference>
<keyword evidence="1" id="KW-0805">Transcription regulation</keyword>